<reference evidence="2 3" key="1">
    <citation type="submission" date="2020-08" db="EMBL/GenBank/DDBJ databases">
        <title>Genomic Encyclopedia of Type Strains, Phase IV (KMG-IV): sequencing the most valuable type-strain genomes for metagenomic binning, comparative biology and taxonomic classification.</title>
        <authorList>
            <person name="Goeker M."/>
        </authorList>
    </citation>
    <scope>NUCLEOTIDE SEQUENCE [LARGE SCALE GENOMIC DNA]</scope>
    <source>
        <strain evidence="2 3">DSM 17507</strain>
    </source>
</reference>
<accession>A0A7W7EVC4</accession>
<dbReference type="OrthoDB" id="9788260at2"/>
<evidence type="ECO:0000313" key="3">
    <source>
        <dbReference type="Proteomes" id="UP000538566"/>
    </source>
</evidence>
<dbReference type="EMBL" id="JACHOA010000007">
    <property type="protein sequence ID" value="MBB4615303.1"/>
    <property type="molecule type" value="Genomic_DNA"/>
</dbReference>
<dbReference type="InterPro" id="IPR029058">
    <property type="entry name" value="AB_hydrolase_fold"/>
</dbReference>
<dbReference type="PANTHER" id="PTHR11614">
    <property type="entry name" value="PHOSPHOLIPASE-RELATED"/>
    <property type="match status" value="1"/>
</dbReference>
<dbReference type="SUPFAM" id="SSF53474">
    <property type="entry name" value="alpha/beta-Hydrolases"/>
    <property type="match status" value="1"/>
</dbReference>
<feature type="domain" description="Serine aminopeptidase S33" evidence="1">
    <location>
        <begin position="47"/>
        <end position="303"/>
    </location>
</feature>
<keyword evidence="3" id="KW-1185">Reference proteome</keyword>
<protein>
    <submittedName>
        <fullName evidence="2">Lysophospholipase</fullName>
        <ecNumber evidence="2">3.1.1.5</ecNumber>
    </submittedName>
</protein>
<dbReference type="Gene3D" id="3.40.50.1820">
    <property type="entry name" value="alpha/beta hydrolase"/>
    <property type="match status" value="1"/>
</dbReference>
<keyword evidence="2" id="KW-0378">Hydrolase</keyword>
<dbReference type="GO" id="GO:0004622">
    <property type="term" value="F:phosphatidylcholine lysophospholipase activity"/>
    <property type="evidence" value="ECO:0007669"/>
    <property type="project" value="UniProtKB-EC"/>
</dbReference>
<dbReference type="EC" id="3.1.1.5" evidence="2"/>
<name>A0A7W7EVC4_9SPHN</name>
<sequence length="329" mass="36751">MEFGTIRRIDRRAIPDDAVESTWTADDGHAIRRIDWSGPEAPASTEPPRGSILFLPGRGDFYEKYLESLDYWNCEGWRVTALDWRGQAGSGRLSAHPDIGHVEDFGIWLDDLAAFWSQWVANTPAPHVIVGHSMGGHLVLRAVAEKRINPVAVVLSAPMLGFLTPGPNRLLLKVAQSMCRFGDPARPAWKISEKPGATAAARNTLLTHDHDRYDDETQWKAKRPYLGMGPGSWRWVERGYASMIALDAPGLLESVDVPVLLLATRYDGLVSWKAIERTARRLPRAQLVSWGREARHELLREADPVRDKVIHTIDDFLDRMAPAPETASA</sequence>
<dbReference type="Pfam" id="PF12146">
    <property type="entry name" value="Hydrolase_4"/>
    <property type="match status" value="1"/>
</dbReference>
<evidence type="ECO:0000313" key="2">
    <source>
        <dbReference type="EMBL" id="MBB4615303.1"/>
    </source>
</evidence>
<dbReference type="InterPro" id="IPR051044">
    <property type="entry name" value="MAG_DAG_Lipase"/>
</dbReference>
<dbReference type="AlphaFoldDB" id="A0A7W7EVC4"/>
<evidence type="ECO:0000259" key="1">
    <source>
        <dbReference type="Pfam" id="PF12146"/>
    </source>
</evidence>
<proteinExistence type="predicted"/>
<comment type="caution">
    <text evidence="2">The sequence shown here is derived from an EMBL/GenBank/DDBJ whole genome shotgun (WGS) entry which is preliminary data.</text>
</comment>
<dbReference type="InterPro" id="IPR022742">
    <property type="entry name" value="Hydrolase_4"/>
</dbReference>
<organism evidence="2 3">
    <name type="scientific">Novosphingobium taihuense</name>
    <dbReference type="NCBI Taxonomy" id="260085"/>
    <lineage>
        <taxon>Bacteria</taxon>
        <taxon>Pseudomonadati</taxon>
        <taxon>Pseudomonadota</taxon>
        <taxon>Alphaproteobacteria</taxon>
        <taxon>Sphingomonadales</taxon>
        <taxon>Sphingomonadaceae</taxon>
        <taxon>Novosphingobium</taxon>
    </lineage>
</organism>
<gene>
    <name evidence="2" type="ORF">GGR37_003593</name>
</gene>
<dbReference type="RefSeq" id="WP_144906758.1">
    <property type="nucleotide sequence ID" value="NZ_JACHOA010000007.1"/>
</dbReference>
<dbReference type="Proteomes" id="UP000538566">
    <property type="component" value="Unassembled WGS sequence"/>
</dbReference>